<protein>
    <submittedName>
        <fullName evidence="1">Uncharacterized protein</fullName>
    </submittedName>
</protein>
<evidence type="ECO:0000313" key="1">
    <source>
        <dbReference type="EMBL" id="EIC30873.1"/>
    </source>
</evidence>
<evidence type="ECO:0000313" key="2">
    <source>
        <dbReference type="Proteomes" id="UP000005090"/>
    </source>
</evidence>
<dbReference type="Proteomes" id="UP000005090">
    <property type="component" value="Chromosome"/>
</dbReference>
<accession>H8GPC7</accession>
<organism evidence="1 2">
    <name type="scientific">Methylomicrobium album BG8</name>
    <dbReference type="NCBI Taxonomy" id="686340"/>
    <lineage>
        <taxon>Bacteria</taxon>
        <taxon>Pseudomonadati</taxon>
        <taxon>Pseudomonadota</taxon>
        <taxon>Gammaproteobacteria</taxon>
        <taxon>Methylococcales</taxon>
        <taxon>Methylococcaceae</taxon>
        <taxon>Methylomicrobium</taxon>
    </lineage>
</organism>
<name>H8GPC7_METAL</name>
<dbReference type="EMBL" id="CM001475">
    <property type="protein sequence ID" value="EIC30873.1"/>
    <property type="molecule type" value="Genomic_DNA"/>
</dbReference>
<gene>
    <name evidence="1" type="ORF">Metal_3200</name>
</gene>
<reference evidence="1 2" key="1">
    <citation type="journal article" date="2013" name="Genome Announc.">
        <title>Genome Sequence of the Obligate Gammaproteobacterial Methanotroph Methylomicrobium album Strain BG8.</title>
        <authorList>
            <person name="Kits K.D."/>
            <person name="Kalyuzhnaya M.G."/>
            <person name="Klotz M.G."/>
            <person name="Jetten M.S."/>
            <person name="Op den Camp H.J."/>
            <person name="Vuilleumier S."/>
            <person name="Bringel F."/>
            <person name="Dispirito A.A."/>
            <person name="Murrell J.C."/>
            <person name="Bruce D."/>
            <person name="Cheng J.F."/>
            <person name="Copeland A."/>
            <person name="Goodwin L."/>
            <person name="Hauser L."/>
            <person name="Lajus A."/>
            <person name="Land M.L."/>
            <person name="Lapidus A."/>
            <person name="Lucas S."/>
            <person name="Medigue C."/>
            <person name="Pitluck S."/>
            <person name="Woyke T."/>
            <person name="Zeytun A."/>
            <person name="Stein L.Y."/>
        </authorList>
    </citation>
    <scope>NUCLEOTIDE SEQUENCE [LARGE SCALE GENOMIC DNA]</scope>
    <source>
        <strain evidence="1 2">BG8</strain>
    </source>
</reference>
<dbReference type="AlphaFoldDB" id="H8GPC7"/>
<sequence length="43" mass="4789">MRAKLRRLISTESLVKLKRDGHGLEPVALVTEFLIVPNDPACT</sequence>
<dbReference type="STRING" id="686340.Metal_3200"/>
<dbReference type="RefSeq" id="WP_005373788.1">
    <property type="nucleotide sequence ID" value="NZ_CM001475.1"/>
</dbReference>
<dbReference type="HOGENOM" id="CLU_3235868_0_0_6"/>
<proteinExistence type="predicted"/>
<keyword evidence="2" id="KW-1185">Reference proteome</keyword>